<dbReference type="EMBL" id="GL833138">
    <property type="protein sequence ID" value="EGB05824.1"/>
    <property type="molecule type" value="Genomic_DNA"/>
</dbReference>
<protein>
    <recommendedName>
        <fullName evidence="5">Endonuclease/exonuclease/phosphatase domain-containing protein</fullName>
    </recommendedName>
</protein>
<feature type="region of interest" description="Disordered" evidence="1">
    <location>
        <begin position="238"/>
        <end position="267"/>
    </location>
</feature>
<organism evidence="4">
    <name type="scientific">Aureococcus anophagefferens</name>
    <name type="common">Harmful bloom alga</name>
    <dbReference type="NCBI Taxonomy" id="44056"/>
    <lineage>
        <taxon>Eukaryota</taxon>
        <taxon>Sar</taxon>
        <taxon>Stramenopiles</taxon>
        <taxon>Ochrophyta</taxon>
        <taxon>Pelagophyceae</taxon>
        <taxon>Pelagomonadales</taxon>
        <taxon>Pelagomonadaceae</taxon>
        <taxon>Aureococcus</taxon>
    </lineage>
</organism>
<dbReference type="OMA" id="VINCYGG"/>
<keyword evidence="4" id="KW-1185">Reference proteome</keyword>
<evidence type="ECO:0000256" key="2">
    <source>
        <dbReference type="SAM" id="SignalP"/>
    </source>
</evidence>
<sequence length="815" mass="90094">MAKFVHALLAALARARIPGCTPQLPLPTVIHIPKTGGTQAAGGVLKYDANHGHDVAFPLPLLLGGRTCNWHHIPPRYFNASGGAATNPYHGRRTVCFVREPISRWISQWGYKSQVSRQHPSSAHALNAYTRQWLGDLVIERRRDGDFSAALARRAAASFAPSAYAGPERPQKSVMDFGLRNLDPGTLAWDPQYDCHLIPQSTYVWDAEGRRTCDEILRTSNITNELRRFKALACKEPPAPHGRRLRSPLDPVTRPQHATTMGSDRYDRHDGERSPFMVVLGMGCLALVGFLVVVRGVFVAGSHVVEAEVAYETSLSVATWNVAAINNNPFEYWITHHDPAYNSLMEDVQRFVDEPGDRDVPVSDVFTESMFGELKASMEAAGWAGLDVWRDDFRHRKIISGFVKDGTLGKKRLASMPDRVTNTIKTFDGAAPSVAYRPTVINCYGGGDLGDAQTWWARWRAFVFDADIAKAPGGDRVKVYTLFNPIKRSKYPALTEEEERVSIPLQTLAGAIFDGVLVHMMNVLSPTWQALRADMCDKLNRRKDERTLDILATTYKRTDVLFLQEAASSFVAAANANDLGRNYHVVAPSSMDGSRDQNSLVLLKKSRFPDRNRVAEFSDAIVQRLPKGTAAPGDLVALSAVDANDKAYVFASFHGDTNGIQTMPVTDAVHAHVRGAGDSELRAHALVFGLDANTYKVERDGYQGVLPYQADIVAKGMASQRGDTAAIDPAGYTTFNARTYLQPQLNKAVSFAERYTNLNVDHNPKDFILFYRDQLALASTAKDNTGKRRYDEDIMFPTLDFPSDHGISSAVLTVL</sequence>
<evidence type="ECO:0000313" key="4">
    <source>
        <dbReference type="Proteomes" id="UP000002729"/>
    </source>
</evidence>
<evidence type="ECO:0008006" key="5">
    <source>
        <dbReference type="Google" id="ProtNLM"/>
    </source>
</evidence>
<proteinExistence type="predicted"/>
<evidence type="ECO:0000256" key="1">
    <source>
        <dbReference type="SAM" id="MobiDB-lite"/>
    </source>
</evidence>
<dbReference type="AlphaFoldDB" id="F0YG36"/>
<keyword evidence="2" id="KW-0732">Signal</keyword>
<dbReference type="InParanoid" id="F0YG36"/>
<dbReference type="eggNOG" id="ENOG502QQ3J">
    <property type="taxonomic scope" value="Eukaryota"/>
</dbReference>
<accession>F0YG36</accession>
<dbReference type="KEGG" id="aaf:AURANDRAFT_72108"/>
<dbReference type="Proteomes" id="UP000002729">
    <property type="component" value="Unassembled WGS sequence"/>
</dbReference>
<dbReference type="OrthoDB" id="497840at2759"/>
<dbReference type="GeneID" id="20228555"/>
<dbReference type="RefSeq" id="XP_009039368.1">
    <property type="nucleotide sequence ID" value="XM_009041120.1"/>
</dbReference>
<gene>
    <name evidence="3" type="ORF">AURANDRAFT_72108</name>
</gene>
<feature type="signal peptide" evidence="2">
    <location>
        <begin position="1"/>
        <end position="15"/>
    </location>
</feature>
<feature type="chain" id="PRO_5012203850" description="Endonuclease/exonuclease/phosphatase domain-containing protein" evidence="2">
    <location>
        <begin position="16"/>
        <end position="815"/>
    </location>
</feature>
<reference evidence="3 4" key="1">
    <citation type="journal article" date="2011" name="Proc. Natl. Acad. Sci. U.S.A.">
        <title>Niche of harmful alga Aureococcus anophagefferens revealed through ecogenomics.</title>
        <authorList>
            <person name="Gobler C.J."/>
            <person name="Berry D.L."/>
            <person name="Dyhrman S.T."/>
            <person name="Wilhelm S.W."/>
            <person name="Salamov A."/>
            <person name="Lobanov A.V."/>
            <person name="Zhang Y."/>
            <person name="Collier J.L."/>
            <person name="Wurch L.L."/>
            <person name="Kustka A.B."/>
            <person name="Dill B.D."/>
            <person name="Shah M."/>
            <person name="VerBerkmoes N.C."/>
            <person name="Kuo A."/>
            <person name="Terry A."/>
            <person name="Pangilinan J."/>
            <person name="Lindquist E.A."/>
            <person name="Lucas S."/>
            <person name="Paulsen I.T."/>
            <person name="Hattenrath-Lehmann T.K."/>
            <person name="Talmage S.C."/>
            <person name="Walker E.A."/>
            <person name="Koch F."/>
            <person name="Burson A.M."/>
            <person name="Marcoval M.A."/>
            <person name="Tang Y.Z."/>
            <person name="Lecleir G.R."/>
            <person name="Coyne K.J."/>
            <person name="Berg G.M."/>
            <person name="Bertrand E.M."/>
            <person name="Saito M.A."/>
            <person name="Gladyshev V.N."/>
            <person name="Grigoriev I.V."/>
        </authorList>
    </citation>
    <scope>NUCLEOTIDE SEQUENCE [LARGE SCALE GENOMIC DNA]</scope>
    <source>
        <strain evidence="4">CCMP 1984</strain>
    </source>
</reference>
<evidence type="ECO:0000313" key="3">
    <source>
        <dbReference type="EMBL" id="EGB05824.1"/>
    </source>
</evidence>
<name>F0YG36_AURAN</name>